<name>A0ABQ0GCZ3_9PEZI</name>
<dbReference type="Proteomes" id="UP001628179">
    <property type="component" value="Unassembled WGS sequence"/>
</dbReference>
<dbReference type="GeneID" id="98176590"/>
<reference evidence="2 3" key="1">
    <citation type="submission" date="2024-09" db="EMBL/GenBank/DDBJ databases">
        <title>Itraconazole resistance in Madurella fahalii resulting from another homologue of gene encoding cytochrome P450 14-alpha sterol demethylase (CYP51).</title>
        <authorList>
            <person name="Yoshioka I."/>
            <person name="Fahal A.H."/>
            <person name="Kaneko S."/>
            <person name="Yaguchi T."/>
        </authorList>
    </citation>
    <scope>NUCLEOTIDE SEQUENCE [LARGE SCALE GENOMIC DNA]</scope>
    <source>
        <strain evidence="2 3">IFM 68171</strain>
    </source>
</reference>
<keyword evidence="3" id="KW-1185">Reference proteome</keyword>
<evidence type="ECO:0000313" key="2">
    <source>
        <dbReference type="EMBL" id="GAB1315637.1"/>
    </source>
</evidence>
<feature type="region of interest" description="Disordered" evidence="1">
    <location>
        <begin position="63"/>
        <end position="140"/>
    </location>
</feature>
<comment type="caution">
    <text evidence="2">The sequence shown here is derived from an EMBL/GenBank/DDBJ whole genome shotgun (WGS) entry which is preliminary data.</text>
</comment>
<sequence length="140" mass="15569">MSTPWFQCWDPLPAALPAVEAPEEVKEAARDRCGACWAAKEEAEARRRREGEGVYSEVVEREGKEMMGEEEAEGEGEECGGVPDRKGFKGRVKEVLGGLKRRLSLSPSPTRTRKGQGMGDWRGDGGRDSEEFVRQNAGRW</sequence>
<accession>A0ABQ0GCZ3</accession>
<dbReference type="EMBL" id="BAAFSV010000003">
    <property type="protein sequence ID" value="GAB1315637.1"/>
    <property type="molecule type" value="Genomic_DNA"/>
</dbReference>
<evidence type="ECO:0000256" key="1">
    <source>
        <dbReference type="SAM" id="MobiDB-lite"/>
    </source>
</evidence>
<dbReference type="RefSeq" id="XP_070917368.1">
    <property type="nucleotide sequence ID" value="XM_071061267.1"/>
</dbReference>
<feature type="compositionally biased region" description="Basic and acidic residues" evidence="1">
    <location>
        <begin position="83"/>
        <end position="94"/>
    </location>
</feature>
<feature type="compositionally biased region" description="Acidic residues" evidence="1">
    <location>
        <begin position="68"/>
        <end position="78"/>
    </location>
</feature>
<organism evidence="2 3">
    <name type="scientific">Madurella fahalii</name>
    <dbReference type="NCBI Taxonomy" id="1157608"/>
    <lineage>
        <taxon>Eukaryota</taxon>
        <taxon>Fungi</taxon>
        <taxon>Dikarya</taxon>
        <taxon>Ascomycota</taxon>
        <taxon>Pezizomycotina</taxon>
        <taxon>Sordariomycetes</taxon>
        <taxon>Sordariomycetidae</taxon>
        <taxon>Sordariales</taxon>
        <taxon>Sordariales incertae sedis</taxon>
        <taxon>Madurella</taxon>
    </lineage>
</organism>
<feature type="compositionally biased region" description="Basic and acidic residues" evidence="1">
    <location>
        <begin position="121"/>
        <end position="133"/>
    </location>
</feature>
<proteinExistence type="predicted"/>
<gene>
    <name evidence="2" type="ORF">MFIFM68171_05847</name>
</gene>
<protein>
    <submittedName>
        <fullName evidence="2">Uncharacterized protein</fullName>
    </submittedName>
</protein>
<evidence type="ECO:0000313" key="3">
    <source>
        <dbReference type="Proteomes" id="UP001628179"/>
    </source>
</evidence>